<dbReference type="GO" id="GO:0045053">
    <property type="term" value="P:protein retention in Golgi apparatus"/>
    <property type="evidence" value="ECO:0007669"/>
    <property type="project" value="TreeGrafter"/>
</dbReference>
<evidence type="ECO:0000256" key="3">
    <source>
        <dbReference type="ARBA" id="ARBA00023055"/>
    </source>
</evidence>
<dbReference type="GO" id="GO:0006869">
    <property type="term" value="P:lipid transport"/>
    <property type="evidence" value="ECO:0007669"/>
    <property type="project" value="UniProtKB-KW"/>
</dbReference>
<keyword evidence="2" id="KW-0813">Transport</keyword>
<evidence type="ECO:0000256" key="1">
    <source>
        <dbReference type="ARBA" id="ARBA00006545"/>
    </source>
</evidence>
<dbReference type="InterPro" id="IPR026854">
    <property type="entry name" value="VPS13_N"/>
</dbReference>
<comment type="similarity">
    <text evidence="1">Belongs to the VPS13 family.</text>
</comment>
<evidence type="ECO:0000259" key="6">
    <source>
        <dbReference type="Pfam" id="PF25037"/>
    </source>
</evidence>
<keyword evidence="3" id="KW-0445">Lipid transport</keyword>
<evidence type="ECO:0008006" key="9">
    <source>
        <dbReference type="Google" id="ProtNLM"/>
    </source>
</evidence>
<protein>
    <recommendedName>
        <fullName evidence="9">Vacuolar protein sorting-associated protein</fullName>
    </recommendedName>
</protein>
<evidence type="ECO:0000259" key="4">
    <source>
        <dbReference type="Pfam" id="PF12624"/>
    </source>
</evidence>
<dbReference type="EMBL" id="JBEDUW010000006">
    <property type="protein sequence ID" value="KAK9923907.1"/>
    <property type="molecule type" value="Genomic_DNA"/>
</dbReference>
<evidence type="ECO:0000313" key="8">
    <source>
        <dbReference type="Proteomes" id="UP001457282"/>
    </source>
</evidence>
<dbReference type="InterPro" id="IPR026847">
    <property type="entry name" value="VPS13"/>
</dbReference>
<name>A0AAW1WH70_RUBAR</name>
<feature type="domain" description="Intermembrane lipid transfer protein VPS13-like C-terminal" evidence="6">
    <location>
        <begin position="3260"/>
        <end position="3329"/>
    </location>
</feature>
<dbReference type="InterPro" id="IPR056748">
    <property type="entry name" value="VPS13-like_C"/>
</dbReference>
<dbReference type="GO" id="GO:0006623">
    <property type="term" value="P:protein targeting to vacuole"/>
    <property type="evidence" value="ECO:0007669"/>
    <property type="project" value="TreeGrafter"/>
</dbReference>
<gene>
    <name evidence="7" type="ORF">M0R45_032304</name>
</gene>
<feature type="domain" description="Vacuolar protein sorting-associated protein 13 VPS13 adaptor binding" evidence="5">
    <location>
        <begin position="2411"/>
        <end position="2682"/>
    </location>
</feature>
<feature type="domain" description="Vacuolar protein sorting-associated protein 13 VPS13 adaptor binding" evidence="5">
    <location>
        <begin position="2013"/>
        <end position="2232"/>
    </location>
</feature>
<dbReference type="PANTHER" id="PTHR16166:SF143">
    <property type="entry name" value="PROTEIN SORTING-ASSOCIATED PROTEIN, PUTATIVE (DUF1162)-RELATED"/>
    <property type="match status" value="1"/>
</dbReference>
<dbReference type="Pfam" id="PF25036">
    <property type="entry name" value="VPS13_VAB"/>
    <property type="match status" value="2"/>
</dbReference>
<reference evidence="7 8" key="1">
    <citation type="journal article" date="2023" name="G3 (Bethesda)">
        <title>A chromosome-length genome assembly and annotation of blackberry (Rubus argutus, cv. 'Hillquist').</title>
        <authorList>
            <person name="Bruna T."/>
            <person name="Aryal R."/>
            <person name="Dudchenko O."/>
            <person name="Sargent D.J."/>
            <person name="Mead D."/>
            <person name="Buti M."/>
            <person name="Cavallini A."/>
            <person name="Hytonen T."/>
            <person name="Andres J."/>
            <person name="Pham M."/>
            <person name="Weisz D."/>
            <person name="Mascagni F."/>
            <person name="Usai G."/>
            <person name="Natali L."/>
            <person name="Bassil N."/>
            <person name="Fernandez G.E."/>
            <person name="Lomsadze A."/>
            <person name="Armour M."/>
            <person name="Olukolu B."/>
            <person name="Poorten T."/>
            <person name="Britton C."/>
            <person name="Davik J."/>
            <person name="Ashrafi H."/>
            <person name="Aiden E.L."/>
            <person name="Borodovsky M."/>
            <person name="Worthington M."/>
        </authorList>
    </citation>
    <scope>NUCLEOTIDE SEQUENCE [LARGE SCALE GENOMIC DNA]</scope>
    <source>
        <strain evidence="7">PI 553951</strain>
    </source>
</reference>
<keyword evidence="8" id="KW-1185">Reference proteome</keyword>
<evidence type="ECO:0000259" key="5">
    <source>
        <dbReference type="Pfam" id="PF25036"/>
    </source>
</evidence>
<dbReference type="PANTHER" id="PTHR16166">
    <property type="entry name" value="VACUOLAR PROTEIN SORTING-ASSOCIATED PROTEIN VPS13"/>
    <property type="match status" value="1"/>
</dbReference>
<comment type="caution">
    <text evidence="7">The sequence shown here is derived from an EMBL/GenBank/DDBJ whole genome shotgun (WGS) entry which is preliminary data.</text>
</comment>
<feature type="domain" description="Chorein N-terminal" evidence="4">
    <location>
        <begin position="1"/>
        <end position="797"/>
    </location>
</feature>
<evidence type="ECO:0000313" key="7">
    <source>
        <dbReference type="EMBL" id="KAK9923907.1"/>
    </source>
</evidence>
<evidence type="ECO:0000256" key="2">
    <source>
        <dbReference type="ARBA" id="ARBA00022448"/>
    </source>
</evidence>
<accession>A0AAW1WH70</accession>
<dbReference type="InterPro" id="IPR009543">
    <property type="entry name" value="VPS13_VAB"/>
</dbReference>
<organism evidence="7 8">
    <name type="scientific">Rubus argutus</name>
    <name type="common">Southern blackberry</name>
    <dbReference type="NCBI Taxonomy" id="59490"/>
    <lineage>
        <taxon>Eukaryota</taxon>
        <taxon>Viridiplantae</taxon>
        <taxon>Streptophyta</taxon>
        <taxon>Embryophyta</taxon>
        <taxon>Tracheophyta</taxon>
        <taxon>Spermatophyta</taxon>
        <taxon>Magnoliopsida</taxon>
        <taxon>eudicotyledons</taxon>
        <taxon>Gunneridae</taxon>
        <taxon>Pentapetalae</taxon>
        <taxon>rosids</taxon>
        <taxon>fabids</taxon>
        <taxon>Rosales</taxon>
        <taxon>Rosaceae</taxon>
        <taxon>Rosoideae</taxon>
        <taxon>Rosoideae incertae sedis</taxon>
        <taxon>Rubus</taxon>
    </lineage>
</organism>
<proteinExistence type="inferred from homology"/>
<dbReference type="Pfam" id="PF25037">
    <property type="entry name" value="VPS13_C"/>
    <property type="match status" value="1"/>
</dbReference>
<dbReference type="Pfam" id="PF12624">
    <property type="entry name" value="VPS13_N"/>
    <property type="match status" value="1"/>
</dbReference>
<dbReference type="Proteomes" id="UP001457282">
    <property type="component" value="Unassembled WGS sequence"/>
</dbReference>
<sequence>MFEGVVHQVLQGYLGRYVKDIHKHQLKITFWNEEVFLDNVELSIEAFDYLQLPFALKEGRIGKISIKIPWKKLGWDPLVISLENVFFCASQRDDEEWSLDEIEKREFAGKKAKLVAAELAKLSKRVCENQAGLRSIITAKILDCIQVSIKDFHILYHDKLSDSACNIFGLKFSSLRTMKQNPSGSVARGRGAQVNKTVEIMGLEFYCGTFDGAVDSMTMDNSGDSKSLHDTRYDGKKYNNSILSPCDVSMSISVNRSGELDSKNPQYSVTAEITDLVMSIDEVQLQQILILWDYLCTCELRNKYGRYRPWCSSLSKKVKGWPRLWWHYAQESILSDVRKRLKKTSWRYFGQRVSSCRKYVNLYKTKLGLLRHEQPIDESTRWELEQMEKELDIDDILSYRSAAECELQEFLVNSSTGKSRGWLHWVSLGMLGAGGTDDLGQFSGAVSDAVIKDIYEATEFNPPILSNGDAPTNDEIDICALQFSIHRISATLRNMKYGQEIAELMLNRVAIESKFREESAAIVLIVNSGEMVYPCNKKIILHMRRPNNEKNVLEDENLENENPSCRLQVDVSSNLEAELSIKGTLQPLEVTIDAEFFLKLMDFIGALKSFESQHRRVLLSLNGIENVDGRLLSKAEYILSRHRKVVWDVNIFNIIINVPWRDATSDPHNLVFGAGSLIFMTKCDLGSQPSDDEEQSCNLKNFLTSVSSCNISPCFQIQDLYDHFEVKLNDFELKVTMPSHSVPISILEKLSASVSFAFCLIQDESILKQLEVCISVSLLHAHFSPSIYAAILGLIAYLGALQLKFDTLSLETSDSLNATSNRLRTPVFGFSTNVKLERVIFEVDLENEKENSSSFTLAFQQLDMGYSLTEFEECWILMNALSINTSLLAGESDSRILYSSESQSSMNALHPHDIGIDNGNDDFVNNIVNNEACFILQYESHLKETVPHKCRICLNNADLHCYPYVIRLLVAFFDKLSSYGASNRGKNSLSSSMDARNPKSVPDFGCQRFGFSNFVETGSSEYASIPLDHFPFVMLSNTGSLGNLESSLLYDSHEWRKYFSIRDSRIISPQSSIKEVSEKFHAPALKSSSVVEASAVCGSSVNTSSLLVIDVNLCGIKVHFHDSSGIIGTITIPTSNSSVFISENCFDILCSTEGLVLTSSWWTHNLCEFLWGPTLSSLSPILNVRVRKECGSLSSRVELCFSIQHVYCILPPEYLAIIIGYFSLSDWSSDSNDQLVTIGHEHTESENECSFVYKIEILDSVLIVPVESNEGQFLKSELQQLYCTFIQRSSLNNALKDIPHECWVSADKLAKRNHCLNLFGRDLVLSFVSFKDDQYSSFVEVPLIAPLCADVWVKIPCENESSCESSPPNTCVMIRIGNCQLKAEVDHFFYGFEGLADVINQFSLVSDLSECFKSDVVQFLQSKRCLAQNNAVSLVVSSINFTEVRCCINSLSIQLTPCQRDSKEPIATAEMKLICSASLRNDTLLSIDLKFSSLELYSLPNSVVLVRCKPTSSTSSVLEFSLTNEKDGVNELHVSLPSVEVWLHLSNWTKVIDFCKSCPGQSSISAPDNLEQDTDAVVVRSENIFITFHLPVWIGERACGEYDGEEHRNDLSDIVEGKTFRSIAVTLCSKSSELFVDGTNVKVKSDIEKLEGMVLVSKDESIQSWPFFQISQVFLVGDINNRMEIVHIELDVQCDHLDVWISHSILYFWHGVQFSVAEEGTSQFSYGRIDFKVHLRKVLFLLSDGRWSCSGPLFQILMGNVLLHINVTENNLEGLVSGDLQVNYNNIHKVFWEPFIEPWQFEVNVIRKQEMSLSSSNLTDIYLKSTAHLNVNFTESLIECVFRTVEMIKDAWVLMGPNDLPESGKLLNSPFSEYTYAGKYAPYVLQNLTSLPLAYHVCKGPFSPDEFDVSEMNRKFVQPGSSIPIYISDTQEEQLIHVKPAHFSERLFEQKANGVRHQYITIQLDGTSVPSDPISMDLVGLTYFEVDFSMSYNDNTENNRTNANAGFVVPVVFDVSVQRYSKLIRLYSTVILSNATSMPLELRFDIPFGVSPKILDPIYPGQELPLPLHLAEAGRIRWRPIGDSHLWSEVYNLSNLLSQESKIGFLKSFACYPAHPNSDPFRCCISVRNISLPSSVRPRKSFSSHLKSSIKQTVASSGQILHKDESKKQFVHQVILSIPLVVNNYLPDAVTLTIESGGITRTAFLSEVETSFHNVDPSHQLRLEIHMHGFKPAILDFPRTELFCKMAKFGGAKFSLSEVVAIDRDSTNGPMYVTVEKVMDAFSGARELFISVSFLLYNCTGFPLFISESASDMKGVSCIVPSCYDMAEQEVLPGKKDGLGLLSSSHDLNARDSHTMGSSSSRIHIVSLRENAAPHKETSFSKPLYSEDNFHELLSKCDLDCPNSLSKSLQNRSSSSSQLTSKDLNSSGYECGRVKGCMFSPNPFSSAGEVMVRVSRCMPEHVTEKMPNSLLSSPFSLIPPSGSTTVLVPQPSSNAAFMMSVTSSAVAAPFAGRTSAITFQPRYIISNACSKNLCYKQKGTEFAFQLGRGEHSHLHWMDTTRELLVSIRYNEPGWQWSGGFLPDHLGDTQVKMRNYLSGSLNMIRVEVQNADVSMGDERIVGNFHGNSGTNLILISDDETGYMPYRVDNFSNERLRIYQQRCETFETIVQSYTSTPYAWDEPCYPHRLTVEVPGNRVLGSYALDDVKEYSPVQLPSSPERPERTLHISIHVEGATKVLHVIDSSYHVLNDDMSISLPHLKDKRKHEQKQDKFIGFKERISVFIQQIGISLINIHPQELLFVCAKNITVDLVQSRDQQKLSFQIASLQIDNQLRSSPYPIMLSFDREYKNNLAGHVIREDDMKPSERILQRTSHLNFEPVFYLAVSKWRRKDVSLVSFEYISLRVADVCLELEQELILSLFGFIRNVSSRFQSRVLPLSDPFLHPPINDSGSSDSYTTDTQLHLMNVPQFNENHKHRLALPSIVPIGAPWQQIYLLARKQKKIYVEVFDFCPIKLTLSFSSTPWMLRNGILAAGESVIHRGLMALADVEGARIHLKQLTISHQIASLESLQEILVRHYTRQLLHEMYKVFGSAGVIGNPMGFARSVGLGIRDFLSVPARSIFQSPTGLITGMAQGTTSLLSNTVYAISDAATQFSKAAHKGIVAFTFDDQAVSGVEQQQTGTASHSKGVINEVFEGLTGLLQSPIKGAEKHGLPGVLSGIALGITGLVAKPAASILEVTGKTAQSIRNRSRIYQTGQQRFRVRLPRPLSREFPLRPYSWEEAVGTSVLVEADGSLRLKDEIFVTCKELREAGKFVIITERLVLIVSCSSLVDLGKPEFQGVPSDLEWVIESEIHLESVIHSDCDQGVVHIVGSSSNTPLRQNQLAKRSSGTRAVRWNNPTVPLIQTNLELAHKEDAENLLQVLLSTIELGKDQGWGCRNLLHRSSIKLARDF</sequence>